<dbReference type="SUPFAM" id="SSF53098">
    <property type="entry name" value="Ribonuclease H-like"/>
    <property type="match status" value="1"/>
</dbReference>
<dbReference type="OrthoDB" id="1734923at2759"/>
<accession>A0A1R3K926</accession>
<dbReference type="PANTHER" id="PTHR46481">
    <property type="entry name" value="ZINC FINGER BED DOMAIN-CONTAINING PROTEIN 4"/>
    <property type="match status" value="1"/>
</dbReference>
<dbReference type="Gramene" id="OMP03595">
    <property type="protein sequence ID" value="OMP03595"/>
    <property type="gene ID" value="CCACVL1_02351"/>
</dbReference>
<dbReference type="EMBL" id="AWWV01006014">
    <property type="protein sequence ID" value="OMP03595.1"/>
    <property type="molecule type" value="Genomic_DNA"/>
</dbReference>
<evidence type="ECO:0000256" key="2">
    <source>
        <dbReference type="ARBA" id="ARBA00022723"/>
    </source>
</evidence>
<evidence type="ECO:0008006" key="8">
    <source>
        <dbReference type="Google" id="ProtNLM"/>
    </source>
</evidence>
<dbReference type="InterPro" id="IPR052035">
    <property type="entry name" value="ZnF_BED_domain_contain"/>
</dbReference>
<dbReference type="GO" id="GO:0005634">
    <property type="term" value="C:nucleus"/>
    <property type="evidence" value="ECO:0007669"/>
    <property type="project" value="UniProtKB-SubCell"/>
</dbReference>
<dbReference type="Proteomes" id="UP000188268">
    <property type="component" value="Unassembled WGS sequence"/>
</dbReference>
<evidence type="ECO:0000256" key="3">
    <source>
        <dbReference type="ARBA" id="ARBA00022771"/>
    </source>
</evidence>
<comment type="caution">
    <text evidence="6">The sequence shown here is derived from an EMBL/GenBank/DDBJ whole genome shotgun (WGS) entry which is preliminary data.</text>
</comment>
<dbReference type="AlphaFoldDB" id="A0A1R3K926"/>
<evidence type="ECO:0000256" key="5">
    <source>
        <dbReference type="ARBA" id="ARBA00023242"/>
    </source>
</evidence>
<organism evidence="6 7">
    <name type="scientific">Corchorus capsularis</name>
    <name type="common">Jute</name>
    <dbReference type="NCBI Taxonomy" id="210143"/>
    <lineage>
        <taxon>Eukaryota</taxon>
        <taxon>Viridiplantae</taxon>
        <taxon>Streptophyta</taxon>
        <taxon>Embryophyta</taxon>
        <taxon>Tracheophyta</taxon>
        <taxon>Spermatophyta</taxon>
        <taxon>Magnoliopsida</taxon>
        <taxon>eudicotyledons</taxon>
        <taxon>Gunneridae</taxon>
        <taxon>Pentapetalae</taxon>
        <taxon>rosids</taxon>
        <taxon>malvids</taxon>
        <taxon>Malvales</taxon>
        <taxon>Malvaceae</taxon>
        <taxon>Grewioideae</taxon>
        <taxon>Apeibeae</taxon>
        <taxon>Corchorus</taxon>
    </lineage>
</organism>
<evidence type="ECO:0000256" key="1">
    <source>
        <dbReference type="ARBA" id="ARBA00004123"/>
    </source>
</evidence>
<keyword evidence="4" id="KW-0862">Zinc</keyword>
<sequence>MGLQSTRLETHLSGTLDELTAHSRGPIRMLLHRLRNNRAISLADVDELRNYTLHPHPEHKDNIVDFEYFDEASRMALEKMIVVDEKPFKIVEHEGFIEFMSILQPKFKMMSRTTVGKDCYKLFLGERKKLKKLFSTLGSRICLTMDIWTSIQNASYLCLTGDNVASNDVVVAHLREKKKERKKSLLLDGEFFHVRCSAHIVNLIVKDGLSVVGPSVTRIRDVQTRWNPTYFMLDSALKFKKAFDRLEDDDIEFSINLDGRAPRADDWSKARVLVNFLKLFYEVTKFLSGTHKYRVLSKLAKDILSTGSRVLDQFHCSLTPVLVESLNCAQDWLRASASPIQVAEDSEGVEKLEIGIIEDVEIKVSTSLE</sequence>
<name>A0A1R3K926_COCAP</name>
<gene>
    <name evidence="6" type="ORF">CCACVL1_02351</name>
</gene>
<dbReference type="SUPFAM" id="SSF140996">
    <property type="entry name" value="Hermes dimerisation domain"/>
    <property type="match status" value="1"/>
</dbReference>
<dbReference type="PANTHER" id="PTHR46481:SF10">
    <property type="entry name" value="ZINC FINGER BED DOMAIN-CONTAINING PROTEIN 39"/>
    <property type="match status" value="1"/>
</dbReference>
<evidence type="ECO:0000313" key="7">
    <source>
        <dbReference type="Proteomes" id="UP000188268"/>
    </source>
</evidence>
<protein>
    <recommendedName>
        <fullName evidence="8">HAT C-terminal dimerisation domain-containing protein</fullName>
    </recommendedName>
</protein>
<dbReference type="InterPro" id="IPR012337">
    <property type="entry name" value="RNaseH-like_sf"/>
</dbReference>
<keyword evidence="3" id="KW-0863">Zinc-finger</keyword>
<proteinExistence type="predicted"/>
<reference evidence="6 7" key="1">
    <citation type="submission" date="2013-09" db="EMBL/GenBank/DDBJ databases">
        <title>Corchorus capsularis genome sequencing.</title>
        <authorList>
            <person name="Alam M."/>
            <person name="Haque M.S."/>
            <person name="Islam M.S."/>
            <person name="Emdad E.M."/>
            <person name="Islam M.M."/>
            <person name="Ahmed B."/>
            <person name="Halim A."/>
            <person name="Hossen Q.M.M."/>
            <person name="Hossain M.Z."/>
            <person name="Ahmed R."/>
            <person name="Khan M.M."/>
            <person name="Islam R."/>
            <person name="Rashid M.M."/>
            <person name="Khan S.A."/>
            <person name="Rahman M.S."/>
            <person name="Alam M."/>
        </authorList>
    </citation>
    <scope>NUCLEOTIDE SEQUENCE [LARGE SCALE GENOMIC DNA]</scope>
    <source>
        <strain evidence="7">cv. CVL-1</strain>
        <tissue evidence="6">Whole seedling</tissue>
    </source>
</reference>
<dbReference type="OMA" id="IANEMMG"/>
<dbReference type="GO" id="GO:0008270">
    <property type="term" value="F:zinc ion binding"/>
    <property type="evidence" value="ECO:0007669"/>
    <property type="project" value="UniProtKB-KW"/>
</dbReference>
<evidence type="ECO:0000313" key="6">
    <source>
        <dbReference type="EMBL" id="OMP03595.1"/>
    </source>
</evidence>
<comment type="subcellular location">
    <subcellularLocation>
        <location evidence="1">Nucleus</location>
    </subcellularLocation>
</comment>
<keyword evidence="2" id="KW-0479">Metal-binding</keyword>
<keyword evidence="5" id="KW-0539">Nucleus</keyword>
<evidence type="ECO:0000256" key="4">
    <source>
        <dbReference type="ARBA" id="ARBA00022833"/>
    </source>
</evidence>
<keyword evidence="7" id="KW-1185">Reference proteome</keyword>